<keyword evidence="2" id="KW-0812">Transmembrane</keyword>
<feature type="transmembrane region" description="Helical" evidence="2">
    <location>
        <begin position="105"/>
        <end position="122"/>
    </location>
</feature>
<feature type="transmembrane region" description="Helical" evidence="2">
    <location>
        <begin position="129"/>
        <end position="155"/>
    </location>
</feature>
<keyword evidence="2" id="KW-1133">Transmembrane helix</keyword>
<organism evidence="4">
    <name type="scientific">Paenibacillus sp. BIHB 4019</name>
    <dbReference type="NCBI Taxonomy" id="1870819"/>
    <lineage>
        <taxon>Bacteria</taxon>
        <taxon>Bacillati</taxon>
        <taxon>Bacillota</taxon>
        <taxon>Bacilli</taxon>
        <taxon>Bacillales</taxon>
        <taxon>Paenibacillaceae</taxon>
        <taxon>Paenibacillus</taxon>
    </lineage>
</organism>
<accession>A0A1B2DNA9</accession>
<gene>
    <name evidence="4" type="ORF">BBD42_23940</name>
</gene>
<dbReference type="EMBL" id="CP016808">
    <property type="protein sequence ID" value="ANY69194.1"/>
    <property type="molecule type" value="Genomic_DNA"/>
</dbReference>
<sequence>MNKSPIGKIAGIAVGKGLLELLFFLPFVLPFGAYALSGSLLIVWMISLPLCYGAGSLLLAISEKLINSNRATRLCLALLIGSLLSDGLLAVCGVIATASGTSWEVWWPALAIFGSIAAYRGMNERLHSWPIVFTGSTMMIGIFGYLALQLAKFWLIPLQQYSIWMTAGGIIALIVYFFMVNERLMQRETDQTGQHRPISASVEAFKRQNRWMLALLLLPIIAIGFIRQITQGIEWAVRSLVQLLLSLMTGREAEPPASPPPEASQPPAFPPVEQKDPSPWLVWVENVLKVVIIIIVIAAIALAVYWLLRVVYRLSKKFLAKLAERSAERLGGEQGYTDEVESLMTLNKWQDGWRLRRKRNNAEQAVKWEELTGTRERIRYLYSRWVKRSISKGYVYQPHLTPRETAEELVKWQVAAKDMDSYSEIERQQLIKLYEEARYKEEEPQEEAVNALYSQQQKRGK</sequence>
<feature type="transmembrane region" description="Helical" evidence="2">
    <location>
        <begin position="74"/>
        <end position="99"/>
    </location>
</feature>
<evidence type="ECO:0000256" key="2">
    <source>
        <dbReference type="SAM" id="Phobius"/>
    </source>
</evidence>
<feature type="transmembrane region" description="Helical" evidence="2">
    <location>
        <begin position="41"/>
        <end position="62"/>
    </location>
</feature>
<feature type="transmembrane region" description="Helical" evidence="2">
    <location>
        <begin position="211"/>
        <end position="230"/>
    </location>
</feature>
<evidence type="ECO:0000313" key="4">
    <source>
        <dbReference type="EMBL" id="ANY69194.1"/>
    </source>
</evidence>
<feature type="domain" description="Protein-glutamine gamma-glutamyltransferase-like C-terminal" evidence="3">
    <location>
        <begin position="382"/>
        <end position="452"/>
    </location>
</feature>
<protein>
    <recommendedName>
        <fullName evidence="3">Protein-glutamine gamma-glutamyltransferase-like C-terminal domain-containing protein</fullName>
    </recommendedName>
</protein>
<feature type="transmembrane region" description="Helical" evidence="2">
    <location>
        <begin position="161"/>
        <end position="179"/>
    </location>
</feature>
<keyword evidence="2" id="KW-0472">Membrane</keyword>
<proteinExistence type="predicted"/>
<feature type="transmembrane region" description="Helical" evidence="2">
    <location>
        <begin position="287"/>
        <end position="308"/>
    </location>
</feature>
<evidence type="ECO:0000259" key="3">
    <source>
        <dbReference type="Pfam" id="PF13559"/>
    </source>
</evidence>
<dbReference type="AlphaFoldDB" id="A0A1B2DNA9"/>
<feature type="region of interest" description="Disordered" evidence="1">
    <location>
        <begin position="252"/>
        <end position="272"/>
    </location>
</feature>
<dbReference type="Pfam" id="PF13559">
    <property type="entry name" value="DUF4129"/>
    <property type="match status" value="1"/>
</dbReference>
<evidence type="ECO:0000256" key="1">
    <source>
        <dbReference type="SAM" id="MobiDB-lite"/>
    </source>
</evidence>
<dbReference type="InterPro" id="IPR025403">
    <property type="entry name" value="TgpA-like_C"/>
</dbReference>
<name>A0A1B2DNA9_9BACL</name>
<dbReference type="RefSeq" id="WP_099520230.1">
    <property type="nucleotide sequence ID" value="NZ_CP016808.1"/>
</dbReference>
<feature type="compositionally biased region" description="Pro residues" evidence="1">
    <location>
        <begin position="256"/>
        <end position="270"/>
    </location>
</feature>
<reference evidence="4" key="1">
    <citation type="submission" date="2016-08" db="EMBL/GenBank/DDBJ databases">
        <title>Complete Genome Seqeunce of Paenibacillus sp. BIHB 4019 from tea rhizoplane.</title>
        <authorList>
            <person name="Thakur R."/>
            <person name="Swarnkar M.K."/>
            <person name="Gulati A."/>
        </authorList>
    </citation>
    <scope>NUCLEOTIDE SEQUENCE [LARGE SCALE GENOMIC DNA]</scope>
    <source>
        <strain evidence="4">BIHB4019</strain>
    </source>
</reference>
<feature type="transmembrane region" description="Helical" evidence="2">
    <location>
        <begin position="12"/>
        <end position="35"/>
    </location>
</feature>